<feature type="region of interest" description="Disordered" evidence="1">
    <location>
        <begin position="170"/>
        <end position="213"/>
    </location>
</feature>
<feature type="compositionally biased region" description="Pro residues" evidence="1">
    <location>
        <begin position="409"/>
        <end position="418"/>
    </location>
</feature>
<protein>
    <submittedName>
        <fullName evidence="2">Uncharacterized protein</fullName>
    </submittedName>
</protein>
<evidence type="ECO:0000313" key="2">
    <source>
        <dbReference type="EMBL" id="KAJ1647356.1"/>
    </source>
</evidence>
<feature type="compositionally biased region" description="Polar residues" evidence="1">
    <location>
        <begin position="547"/>
        <end position="556"/>
    </location>
</feature>
<dbReference type="Proteomes" id="UP001145021">
    <property type="component" value="Unassembled WGS sequence"/>
</dbReference>
<gene>
    <name evidence="2" type="ORF">LPJ64_001268</name>
</gene>
<dbReference type="EMBL" id="JANBOH010000032">
    <property type="protein sequence ID" value="KAJ1647356.1"/>
    <property type="molecule type" value="Genomic_DNA"/>
</dbReference>
<name>A0A9W7XPD1_9FUNG</name>
<feature type="compositionally biased region" description="Basic residues" evidence="1">
    <location>
        <begin position="498"/>
        <end position="510"/>
    </location>
</feature>
<organism evidence="2 3">
    <name type="scientific">Coemansia asiatica</name>
    <dbReference type="NCBI Taxonomy" id="1052880"/>
    <lineage>
        <taxon>Eukaryota</taxon>
        <taxon>Fungi</taxon>
        <taxon>Fungi incertae sedis</taxon>
        <taxon>Zoopagomycota</taxon>
        <taxon>Kickxellomycotina</taxon>
        <taxon>Kickxellomycetes</taxon>
        <taxon>Kickxellales</taxon>
        <taxon>Kickxellaceae</taxon>
        <taxon>Coemansia</taxon>
    </lineage>
</organism>
<accession>A0A9W7XPD1</accession>
<reference evidence="2" key="1">
    <citation type="submission" date="2022-07" db="EMBL/GenBank/DDBJ databases">
        <title>Phylogenomic reconstructions and comparative analyses of Kickxellomycotina fungi.</title>
        <authorList>
            <person name="Reynolds N.K."/>
            <person name="Stajich J.E."/>
            <person name="Barry K."/>
            <person name="Grigoriev I.V."/>
            <person name="Crous P."/>
            <person name="Smith M.E."/>
        </authorList>
    </citation>
    <scope>NUCLEOTIDE SEQUENCE</scope>
    <source>
        <strain evidence="2">NBRC 105413</strain>
    </source>
</reference>
<feature type="compositionally biased region" description="Basic and acidic residues" evidence="1">
    <location>
        <begin position="71"/>
        <end position="82"/>
    </location>
</feature>
<evidence type="ECO:0000313" key="3">
    <source>
        <dbReference type="Proteomes" id="UP001145021"/>
    </source>
</evidence>
<feature type="compositionally biased region" description="Basic and acidic residues" evidence="1">
    <location>
        <begin position="187"/>
        <end position="198"/>
    </location>
</feature>
<feature type="region of interest" description="Disordered" evidence="1">
    <location>
        <begin position="26"/>
        <end position="102"/>
    </location>
</feature>
<feature type="region of interest" description="Disordered" evidence="1">
    <location>
        <begin position="389"/>
        <end position="424"/>
    </location>
</feature>
<keyword evidence="3" id="KW-1185">Reference proteome</keyword>
<dbReference type="AlphaFoldDB" id="A0A9W7XPD1"/>
<feature type="compositionally biased region" description="Polar residues" evidence="1">
    <location>
        <begin position="391"/>
        <end position="405"/>
    </location>
</feature>
<feature type="region of interest" description="Disordered" evidence="1">
    <location>
        <begin position="479"/>
        <end position="556"/>
    </location>
</feature>
<comment type="caution">
    <text evidence="2">The sequence shown here is derived from an EMBL/GenBank/DDBJ whole genome shotgun (WGS) entry which is preliminary data.</text>
</comment>
<evidence type="ECO:0000256" key="1">
    <source>
        <dbReference type="SAM" id="MobiDB-lite"/>
    </source>
</evidence>
<feature type="compositionally biased region" description="Low complexity" evidence="1">
    <location>
        <begin position="199"/>
        <end position="210"/>
    </location>
</feature>
<sequence length="556" mass="60298">MAGETNSESKGFSLFTAINGLFERARMSAERETQKLFSSPQPKPRKTQTFSSAKTRRTRPSSPVPPMRSFEGARARDFEQPKHHPVLGKVRTATPRGRRAPSSQALLQSGLFVERALSVVSERTQLADTVNLMGIQEEAVDGVEHDKEDGMAAAFRIHTPRVDGSVQLKRKLSDHSQSQLRAQTGLEEAKIKRPRSEAAARSPSPSAAGSLRGIPTKVQAELKSSMPPPPAPVLQQPVRTTDTADTAPSANAGYSHLPARASQQAWRAQMRSNSVSNSSLIPVPSSSIASMHHNNEATSSVVERTRLEKVERELHRLKKIIASLIPEELNDDDLRSVYGDLEQPRINSEDIVARLMKTRLGPHISAYADRTSAMGGGFRILNSIGLPPSPISASPTQSGDHQQIKTLMAPPPPPPKLPPLTQGQAAPLNSVTLSSADLPVSPLLSAESAFASYAKRGLSGSRRLKAGIAERPQSIALLRRKTIDDDSSSTASVDRGSAKRSRISPAKKHSQQQPPPPHKDPGVMTKLLQEMKHHKLRSVKKPKDMGVSSTTLSKPH</sequence>
<proteinExistence type="predicted"/>